<keyword evidence="6 11" id="KW-0812">Transmembrane</keyword>
<dbReference type="InterPro" id="IPR003594">
    <property type="entry name" value="HATPase_dom"/>
</dbReference>
<comment type="catalytic activity">
    <reaction evidence="1">
        <text>ATP + protein L-histidine = ADP + protein N-phospho-L-histidine.</text>
        <dbReference type="EC" id="2.7.13.3"/>
    </reaction>
</comment>
<evidence type="ECO:0000256" key="2">
    <source>
        <dbReference type="ARBA" id="ARBA00004370"/>
    </source>
</evidence>
<keyword evidence="10 11" id="KW-0472">Membrane</keyword>
<feature type="domain" description="HAMP" evidence="13">
    <location>
        <begin position="196"/>
        <end position="249"/>
    </location>
</feature>
<dbReference type="InterPro" id="IPR003660">
    <property type="entry name" value="HAMP_dom"/>
</dbReference>
<evidence type="ECO:0000256" key="1">
    <source>
        <dbReference type="ARBA" id="ARBA00000085"/>
    </source>
</evidence>
<dbReference type="GO" id="GO:0005886">
    <property type="term" value="C:plasma membrane"/>
    <property type="evidence" value="ECO:0007669"/>
    <property type="project" value="TreeGrafter"/>
</dbReference>
<name>A0A368KPA6_9BACT</name>
<dbReference type="SMART" id="SM00304">
    <property type="entry name" value="HAMP"/>
    <property type="match status" value="1"/>
</dbReference>
<keyword evidence="9" id="KW-0902">Two-component regulatory system</keyword>
<comment type="subcellular location">
    <subcellularLocation>
        <location evidence="2">Membrane</location>
    </subcellularLocation>
</comment>
<evidence type="ECO:0000256" key="7">
    <source>
        <dbReference type="ARBA" id="ARBA00022777"/>
    </source>
</evidence>
<sequence length="486" mass="54192">MTLVNRVSTFFLVALAVCLIGFSLTMTVFIRHHMLAEFDAHLRSSLNILSAGLEAESDSIKWQPNEHTIELGDEHAQNEIRWILVDEQHQLIDRSDNLTPTDETDATLLQLATKPHASSYDISQQGRWRYLQKLLVASDPAPSESLEFDEFERILVTVARPADQLSADLYRLAILAVALPLVFWSVAALLGRAFCRRALLPVVTMAQQARSTKFNDFSSRLPVSSQRDELADMAEAFNGLLDRLELSFRRQAAFAGDAAHQLKTPLTVLRGQIDVAMLRPRSPAEYQSILQTLSDQTYQLQRIIDSLLMLARDDNERPGDWQTVQFDQWLNEYAQQWSEHQRGSDITWSASPNASLETSPSMLRVVLDNFIDNAAKFSPPGTPIEVCCQPHGKLIEVSVSNQGSTISADDQAKIFEPFFRSQEARRQGISGTGLGLAMVARVAERLGGSVRCDSSTANVTRFVLALPNSTKSMDKVICHATEHNLA</sequence>
<evidence type="ECO:0000256" key="4">
    <source>
        <dbReference type="ARBA" id="ARBA00022553"/>
    </source>
</evidence>
<dbReference type="SUPFAM" id="SSF47384">
    <property type="entry name" value="Homodimeric domain of signal transducing histidine kinase"/>
    <property type="match status" value="1"/>
</dbReference>
<comment type="caution">
    <text evidence="14">The sequence shown here is derived from an EMBL/GenBank/DDBJ whole genome shotgun (WGS) entry which is preliminary data.</text>
</comment>
<evidence type="ECO:0000256" key="5">
    <source>
        <dbReference type="ARBA" id="ARBA00022679"/>
    </source>
</evidence>
<feature type="domain" description="Histidine kinase" evidence="12">
    <location>
        <begin position="257"/>
        <end position="470"/>
    </location>
</feature>
<dbReference type="Pfam" id="PF02518">
    <property type="entry name" value="HATPase_c"/>
    <property type="match status" value="1"/>
</dbReference>
<proteinExistence type="predicted"/>
<evidence type="ECO:0000256" key="10">
    <source>
        <dbReference type="ARBA" id="ARBA00023136"/>
    </source>
</evidence>
<dbReference type="InterPro" id="IPR003661">
    <property type="entry name" value="HisK_dim/P_dom"/>
</dbReference>
<gene>
    <name evidence="14" type="ORF">DTL42_15560</name>
</gene>
<dbReference type="RefSeq" id="WP_114369652.1">
    <property type="nucleotide sequence ID" value="NZ_QPEX01000030.1"/>
</dbReference>
<dbReference type="InterPro" id="IPR050428">
    <property type="entry name" value="TCS_sensor_his_kinase"/>
</dbReference>
<protein>
    <recommendedName>
        <fullName evidence="3">histidine kinase</fullName>
        <ecNumber evidence="3">2.7.13.3</ecNumber>
    </recommendedName>
</protein>
<reference evidence="14 15" key="1">
    <citation type="submission" date="2018-07" db="EMBL/GenBank/DDBJ databases">
        <title>Comparative genomes isolates from brazilian mangrove.</title>
        <authorList>
            <person name="De Araujo J.E."/>
            <person name="Taketani R.G."/>
            <person name="Silva M.C.P."/>
            <person name="Lourenco M.V."/>
            <person name="Oliveira V.M."/>
            <person name="Andreote F.D."/>
        </authorList>
    </citation>
    <scope>NUCLEOTIDE SEQUENCE [LARGE SCALE GENOMIC DNA]</scope>
    <source>
        <strain evidence="14 15">HEX PRIS-MGV</strain>
    </source>
</reference>
<dbReference type="Proteomes" id="UP000253562">
    <property type="component" value="Unassembled WGS sequence"/>
</dbReference>
<evidence type="ECO:0000256" key="8">
    <source>
        <dbReference type="ARBA" id="ARBA00022989"/>
    </source>
</evidence>
<evidence type="ECO:0000256" key="3">
    <source>
        <dbReference type="ARBA" id="ARBA00012438"/>
    </source>
</evidence>
<keyword evidence="5" id="KW-0808">Transferase</keyword>
<keyword evidence="8 11" id="KW-1133">Transmembrane helix</keyword>
<dbReference type="OrthoDB" id="9786919at2"/>
<dbReference type="CDD" id="cd00082">
    <property type="entry name" value="HisKA"/>
    <property type="match status" value="1"/>
</dbReference>
<evidence type="ECO:0000259" key="12">
    <source>
        <dbReference type="PROSITE" id="PS50109"/>
    </source>
</evidence>
<dbReference type="PANTHER" id="PTHR45436:SF5">
    <property type="entry name" value="SENSOR HISTIDINE KINASE TRCS"/>
    <property type="match status" value="1"/>
</dbReference>
<dbReference type="Pfam" id="PF00672">
    <property type="entry name" value="HAMP"/>
    <property type="match status" value="1"/>
</dbReference>
<dbReference type="PRINTS" id="PR00344">
    <property type="entry name" value="BCTRLSENSOR"/>
</dbReference>
<dbReference type="EC" id="2.7.13.3" evidence="3"/>
<evidence type="ECO:0000313" key="14">
    <source>
        <dbReference type="EMBL" id="RCS46383.1"/>
    </source>
</evidence>
<dbReference type="EMBL" id="QPEX01000030">
    <property type="protein sequence ID" value="RCS46383.1"/>
    <property type="molecule type" value="Genomic_DNA"/>
</dbReference>
<dbReference type="SUPFAM" id="SSF158472">
    <property type="entry name" value="HAMP domain-like"/>
    <property type="match status" value="1"/>
</dbReference>
<feature type="transmembrane region" description="Helical" evidence="11">
    <location>
        <begin position="6"/>
        <end position="30"/>
    </location>
</feature>
<dbReference type="Gene3D" id="6.10.340.10">
    <property type="match status" value="1"/>
</dbReference>
<dbReference type="GO" id="GO:0000155">
    <property type="term" value="F:phosphorelay sensor kinase activity"/>
    <property type="evidence" value="ECO:0007669"/>
    <property type="project" value="InterPro"/>
</dbReference>
<dbReference type="InterPro" id="IPR036890">
    <property type="entry name" value="HATPase_C_sf"/>
</dbReference>
<dbReference type="Pfam" id="PF00512">
    <property type="entry name" value="HisKA"/>
    <property type="match status" value="1"/>
</dbReference>
<dbReference type="SMART" id="SM00387">
    <property type="entry name" value="HATPase_c"/>
    <property type="match status" value="1"/>
</dbReference>
<keyword evidence="7" id="KW-0418">Kinase</keyword>
<accession>A0A368KPA6</accession>
<dbReference type="Gene3D" id="1.10.287.130">
    <property type="match status" value="1"/>
</dbReference>
<keyword evidence="4" id="KW-0597">Phosphoprotein</keyword>
<organism evidence="14 15">
    <name type="scientific">Bremerella cremea</name>
    <dbReference type="NCBI Taxonomy" id="1031537"/>
    <lineage>
        <taxon>Bacteria</taxon>
        <taxon>Pseudomonadati</taxon>
        <taxon>Planctomycetota</taxon>
        <taxon>Planctomycetia</taxon>
        <taxon>Pirellulales</taxon>
        <taxon>Pirellulaceae</taxon>
        <taxon>Bremerella</taxon>
    </lineage>
</organism>
<dbReference type="Gene3D" id="3.30.565.10">
    <property type="entry name" value="Histidine kinase-like ATPase, C-terminal domain"/>
    <property type="match status" value="1"/>
</dbReference>
<dbReference type="CDD" id="cd06225">
    <property type="entry name" value="HAMP"/>
    <property type="match status" value="1"/>
</dbReference>
<dbReference type="PROSITE" id="PS50109">
    <property type="entry name" value="HIS_KIN"/>
    <property type="match status" value="1"/>
</dbReference>
<evidence type="ECO:0000256" key="11">
    <source>
        <dbReference type="SAM" id="Phobius"/>
    </source>
</evidence>
<evidence type="ECO:0000259" key="13">
    <source>
        <dbReference type="PROSITE" id="PS50885"/>
    </source>
</evidence>
<dbReference type="PANTHER" id="PTHR45436">
    <property type="entry name" value="SENSOR HISTIDINE KINASE YKOH"/>
    <property type="match status" value="1"/>
</dbReference>
<dbReference type="AlphaFoldDB" id="A0A368KPA6"/>
<dbReference type="SUPFAM" id="SSF55874">
    <property type="entry name" value="ATPase domain of HSP90 chaperone/DNA topoisomerase II/histidine kinase"/>
    <property type="match status" value="1"/>
</dbReference>
<dbReference type="InterPro" id="IPR036097">
    <property type="entry name" value="HisK_dim/P_sf"/>
</dbReference>
<evidence type="ECO:0000256" key="6">
    <source>
        <dbReference type="ARBA" id="ARBA00022692"/>
    </source>
</evidence>
<evidence type="ECO:0000256" key="9">
    <source>
        <dbReference type="ARBA" id="ARBA00023012"/>
    </source>
</evidence>
<evidence type="ECO:0000313" key="15">
    <source>
        <dbReference type="Proteomes" id="UP000253562"/>
    </source>
</evidence>
<dbReference type="InterPro" id="IPR004358">
    <property type="entry name" value="Sig_transdc_His_kin-like_C"/>
</dbReference>
<dbReference type="InterPro" id="IPR005467">
    <property type="entry name" value="His_kinase_dom"/>
</dbReference>
<dbReference type="SMART" id="SM00388">
    <property type="entry name" value="HisKA"/>
    <property type="match status" value="1"/>
</dbReference>
<dbReference type="PROSITE" id="PS50885">
    <property type="entry name" value="HAMP"/>
    <property type="match status" value="1"/>
</dbReference>